<dbReference type="Proteomes" id="UP000018877">
    <property type="component" value="Unassembled WGS sequence"/>
</dbReference>
<evidence type="ECO:0008006" key="3">
    <source>
        <dbReference type="Google" id="ProtNLM"/>
    </source>
</evidence>
<proteinExistence type="predicted"/>
<organism evidence="1 2">
    <name type="scientific">Neobacillus vireti LMG 21834</name>
    <dbReference type="NCBI Taxonomy" id="1131730"/>
    <lineage>
        <taxon>Bacteria</taxon>
        <taxon>Bacillati</taxon>
        <taxon>Bacillota</taxon>
        <taxon>Bacilli</taxon>
        <taxon>Bacillales</taxon>
        <taxon>Bacillaceae</taxon>
        <taxon>Neobacillus</taxon>
    </lineage>
</organism>
<gene>
    <name evidence="1" type="ORF">BAVI_09521</name>
</gene>
<evidence type="ECO:0000313" key="1">
    <source>
        <dbReference type="EMBL" id="ETI68990.1"/>
    </source>
</evidence>
<evidence type="ECO:0000313" key="2">
    <source>
        <dbReference type="Proteomes" id="UP000018877"/>
    </source>
</evidence>
<accession>A0AB94IPK5</accession>
<name>A0AB94IPK5_9BACI</name>
<dbReference type="EMBL" id="ALAN01000059">
    <property type="protein sequence ID" value="ETI68990.1"/>
    <property type="molecule type" value="Genomic_DNA"/>
</dbReference>
<comment type="caution">
    <text evidence="1">The sequence shown here is derived from an EMBL/GenBank/DDBJ whole genome shotgun (WGS) entry which is preliminary data.</text>
</comment>
<protein>
    <recommendedName>
        <fullName evidence="3">WYL domain-containing protein</fullName>
    </recommendedName>
</protein>
<keyword evidence="2" id="KW-1185">Reference proteome</keyword>
<dbReference type="AlphaFoldDB" id="A0AB94IPK5"/>
<reference evidence="1 2" key="1">
    <citation type="journal article" date="2014" name="Environ. Microbiol.">
        <title>The nitrate-ammonifying and nosZ-carrying bacterium Bacillus vireti is a potent source and sink for nitric and nitrous oxide under high nitrate conditions.</title>
        <authorList>
            <person name="Mania D."/>
            <person name="Heylen K."/>
            <person name="van Spanning R.J."/>
            <person name="Frostegard A."/>
        </authorList>
    </citation>
    <scope>NUCLEOTIDE SEQUENCE [LARGE SCALE GENOMIC DNA]</scope>
    <source>
        <strain evidence="1 2">LMG 21834</strain>
    </source>
</reference>
<sequence length="75" mass="8888">MEQLKITNMIIDDDFAVDEYVTAEFKYNHKTYSMTFKKADLEIINSWVFEDVTSFPAYVPEEVVESIRDEVTKRI</sequence>